<dbReference type="PANTHER" id="PTHR36848:SF2">
    <property type="entry name" value="SECRETED PROTEIN"/>
    <property type="match status" value="1"/>
</dbReference>
<gene>
    <name evidence="1" type="ORF">XD57_0894</name>
</gene>
<dbReference type="InterPro" id="IPR053161">
    <property type="entry name" value="Ulvan_degrading_GH"/>
</dbReference>
<sequence>MEKVQGDESVNLKDLENPGVWYRPAPFWSWNDKLCEEELLRQIDEMHKKGYGGFFMHSRVGLVTEYLSDEWMALVKRCAEHARKLGMLAWLYDEDKWPSGFAGGIVPLESDEYRHRFLVLLKKEQIEPGDEILKRIERGNEELFVVKRTMKLGDPWFNGTCYVDLLSKKVTEAFIRSTHERYKKSCGDLFRVSIPGIFTDEPTYLRVHHPKETTLPWTERFPEEFLRRKGYDIRDHLEELFFNVKDYMKVRYDFFDVATSLFIENFTIPYAKWCEENGIFMTGHYMAEDTLRGQVEWIGAAMPHYEYMQIPGIDKLARHLEQVVTIKQVSSAAEQLGKKWVLCETFGTTGQHVSFLHRKWIADWQAVLGVTYINPHLSLYSMRGERKRDYPPNLFYQQPWWKNERFLSDYFARLNHIVTQGKREVKVLMIHPISSAWCVYSKFDDEIDKLNELFDTITKELVANKIDFHFGDEMILSKHGRVKEAKLRVGEYEYEVVVLPPLLNLKSSTVELLNSLAENGGKVFVLKDFRYGRFFPERVEGKKGRIEFLKKARVFETLEDLIEELKPFSSVDVLDTKTKENAKAVIAQKRVLEDGSYLLFLANTDIDREVHCHLELKEKRKHTYAIDLFNFKLVELKENEFVMFPASSVCIWVTDEEVPAEDEKVVSTGVLLEKEFDFETALNDFEVKMNSFNVLPVDRVEYFEAGGRVFRNEFVSKIWYEFYRLPDGTPFRVEYSFEVRKKPQKLFLVVECAENLDRITVNGREVRYERKSCIFNEEQNFLDVNFGKMEITDLVREGKNTVVLEGRKENNITGPGCHTRVKDPENHRPTEVETIYLVGDFSLVNVDETRYVIDAPKIPDHRDITRDGYPFYVGSFTLKKIFECKKDPGKRYFLKLNGVEAASVEVILNGKFLGVLFWRPFMIDITDALRNGKNELQLVLTNTLFNLIEANHKADVLEETFRRPKSFIDFEHHTDRYILLPFGLENVAVLSSSSR</sequence>
<proteinExistence type="predicted"/>
<comment type="caution">
    <text evidence="1">The sequence shown here is derived from an EMBL/GenBank/DDBJ whole genome shotgun (WGS) entry which is preliminary data.</text>
</comment>
<dbReference type="Pfam" id="PF17132">
    <property type="entry name" value="Glyco_hydro_106"/>
    <property type="match status" value="1"/>
</dbReference>
<protein>
    <submittedName>
        <fullName evidence="1">Glycoside hydrolase family 2, sugar binding</fullName>
    </submittedName>
</protein>
<organism evidence="1 2">
    <name type="scientific">Thermotoga petrophila</name>
    <dbReference type="NCBI Taxonomy" id="93929"/>
    <lineage>
        <taxon>Bacteria</taxon>
        <taxon>Thermotogati</taxon>
        <taxon>Thermotogota</taxon>
        <taxon>Thermotogae</taxon>
        <taxon>Thermotogales</taxon>
        <taxon>Thermotogaceae</taxon>
        <taxon>Thermotoga</taxon>
    </lineage>
</organism>
<keyword evidence="1" id="KW-0378">Hydrolase</keyword>
<evidence type="ECO:0000313" key="1">
    <source>
        <dbReference type="EMBL" id="KUK23012.1"/>
    </source>
</evidence>
<name>A0A101EQU6_9THEM</name>
<reference evidence="1 2" key="1">
    <citation type="journal article" date="2015" name="MBio">
        <title>Genome-Resolved Metagenomic Analysis Reveals Roles for Candidate Phyla and Other Microbial Community Members in Biogeochemical Transformations in Oil Reservoirs.</title>
        <authorList>
            <person name="Hu P."/>
            <person name="Tom L."/>
            <person name="Singh A."/>
            <person name="Thomas B.C."/>
            <person name="Baker B.J."/>
            <person name="Piceno Y.M."/>
            <person name="Andersen G.L."/>
            <person name="Banfield J.F."/>
        </authorList>
    </citation>
    <scope>NUCLEOTIDE SEQUENCE [LARGE SCALE GENOMIC DNA]</scope>
    <source>
        <strain evidence="1">46_26</strain>
    </source>
</reference>
<dbReference type="InterPro" id="IPR008979">
    <property type="entry name" value="Galactose-bd-like_sf"/>
</dbReference>
<dbReference type="Proteomes" id="UP000058636">
    <property type="component" value="Unassembled WGS sequence"/>
</dbReference>
<dbReference type="EMBL" id="LGFG01000064">
    <property type="protein sequence ID" value="KUK23012.1"/>
    <property type="molecule type" value="Genomic_DNA"/>
</dbReference>
<accession>A0A101EQU6</accession>
<dbReference type="PANTHER" id="PTHR36848">
    <property type="entry name" value="DNA-BINDING PROTEIN (PUTATIVE SECRETED PROTEIN)-RELATED"/>
    <property type="match status" value="1"/>
</dbReference>
<dbReference type="Gene3D" id="2.60.120.260">
    <property type="entry name" value="Galactose-binding domain-like"/>
    <property type="match status" value="1"/>
</dbReference>
<dbReference type="SUPFAM" id="SSF49785">
    <property type="entry name" value="Galactose-binding domain-like"/>
    <property type="match status" value="1"/>
</dbReference>
<dbReference type="PATRIC" id="fig|93930.3.peg.1747"/>
<dbReference type="AlphaFoldDB" id="A0A101EQU6"/>
<evidence type="ECO:0000313" key="2">
    <source>
        <dbReference type="Proteomes" id="UP000058636"/>
    </source>
</evidence>
<dbReference type="GO" id="GO:0016787">
    <property type="term" value="F:hydrolase activity"/>
    <property type="evidence" value="ECO:0007669"/>
    <property type="project" value="UniProtKB-KW"/>
</dbReference>